<dbReference type="AlphaFoldDB" id="A0A7Z2VQI5"/>
<organism evidence="3 4">
    <name type="scientific">Cohnella herbarum</name>
    <dbReference type="NCBI Taxonomy" id="2728023"/>
    <lineage>
        <taxon>Bacteria</taxon>
        <taxon>Bacillati</taxon>
        <taxon>Bacillota</taxon>
        <taxon>Bacilli</taxon>
        <taxon>Bacillales</taxon>
        <taxon>Paenibacillaceae</taxon>
        <taxon>Cohnella</taxon>
    </lineage>
</organism>
<dbReference type="RefSeq" id="WP_169283628.1">
    <property type="nucleotide sequence ID" value="NZ_CP051680.1"/>
</dbReference>
<feature type="chain" id="PRO_5031266746" evidence="1">
    <location>
        <begin position="34"/>
        <end position="850"/>
    </location>
</feature>
<sequence>MKRMRKRTGRSIPLLLLAALLLAVAIPTGFANAQSSELSDIEGHWAEADISEWYEAGLVKGYSDGSFRPDDGITRSEFAALVNRSFQLTEPAAISFKDVKESAWYYKEIAIASKAGYLNGYSDGTAKPIANISREEAAAIVSRLASLEKDEEEASQLADFTAFSGWSKGYIGAVAKAGFIKGYSDGSFKPKQSITRAETVFALKSALKAKAPKEKVTIEAIKEQSVIVNFTTKVAVKTKPEDAKVTVKSSDDKVATATVNGPNIEVKGLKSGAVKITVTAKKDGYADGQLTFDVKVNYGGGGGGPGPTPTPTPNQRPVITVDERDESNDGWIKLKVGDKFTPPVVTAVDAEDGNITSKIVKTGENLVDTSKVGEYVLKYNVTDSRNLAAAERIVRVKVEAPAPNVVKADIEVDVAEDLPTFKEITVHSADVGSKFKVEGSTLVKSFKESITLNTAAATLKVTILDNEGKELGFVIVDVAGDNRKNYTLQVENQKPVITVVEPDGKNDGVITIRVGGAFQAPAVTANDPEDGDITSRIVKTGENLVDTSKVGDYVLTYNVSDSRGLAAAERKVTVKVIAANSATVNITVDVAEELPTLKNIKVDSATVGAKFKVEGSALVKPFGESIALNAGATTLKVTILDTNGNEIGFVMADVNGDNSKAYTFEYVGEEPGESEQTATIKVEVAKDLPTFKNITVKSSTVGAKFRVEGSDLVKPFGESITLVTGQAALIVTILDADANELGSVNADVANDNQKDYVFKAPNPEPASLTANVTVDVAEDLPTLKNITVNSASAGVKFKVEGSSLTKGFGESIALNTGSSTRIVSILGASGNVINSFTIDVSADRTQDYDA</sequence>
<dbReference type="InterPro" id="IPR051465">
    <property type="entry name" value="Cell_Envelope_Struct_Comp"/>
</dbReference>
<accession>A0A7Z2VQI5</accession>
<dbReference type="InterPro" id="IPR032179">
    <property type="entry name" value="Cry22Aa_Ig-like"/>
</dbReference>
<dbReference type="InterPro" id="IPR003343">
    <property type="entry name" value="Big_2"/>
</dbReference>
<dbReference type="Pfam" id="PF02368">
    <property type="entry name" value="Big_2"/>
    <property type="match status" value="1"/>
</dbReference>
<reference evidence="3 4" key="1">
    <citation type="submission" date="2020-04" db="EMBL/GenBank/DDBJ databases">
        <title>Genome sequencing of novel species.</title>
        <authorList>
            <person name="Heo J."/>
            <person name="Kim S.-J."/>
            <person name="Kim J.-S."/>
            <person name="Hong S.-B."/>
            <person name="Kwon S.-W."/>
        </authorList>
    </citation>
    <scope>NUCLEOTIDE SEQUENCE [LARGE SCALE GENOMIC DNA]</scope>
    <source>
        <strain evidence="3 4">MFER-1</strain>
    </source>
</reference>
<dbReference type="Pfam" id="PF00395">
    <property type="entry name" value="SLH"/>
    <property type="match status" value="3"/>
</dbReference>
<feature type="signal peptide" evidence="1">
    <location>
        <begin position="1"/>
        <end position="33"/>
    </location>
</feature>
<dbReference type="Pfam" id="PF16403">
    <property type="entry name" value="Bact_surface_Ig-like"/>
    <property type="match status" value="2"/>
</dbReference>
<dbReference type="EMBL" id="CP051680">
    <property type="protein sequence ID" value="QJD87384.1"/>
    <property type="molecule type" value="Genomic_DNA"/>
</dbReference>
<evidence type="ECO:0000259" key="2">
    <source>
        <dbReference type="PROSITE" id="PS51272"/>
    </source>
</evidence>
<dbReference type="InterPro" id="IPR001119">
    <property type="entry name" value="SLH_dom"/>
</dbReference>
<dbReference type="Gene3D" id="2.60.40.1080">
    <property type="match status" value="1"/>
</dbReference>
<dbReference type="PANTHER" id="PTHR43308">
    <property type="entry name" value="OUTER MEMBRANE PROTEIN ALPHA-RELATED"/>
    <property type="match status" value="1"/>
</dbReference>
<feature type="domain" description="SLH" evidence="2">
    <location>
        <begin position="97"/>
        <end position="153"/>
    </location>
</feature>
<protein>
    <submittedName>
        <fullName evidence="3">DUF5011 domain-containing protein</fullName>
    </submittedName>
</protein>
<evidence type="ECO:0000313" key="4">
    <source>
        <dbReference type="Proteomes" id="UP000502248"/>
    </source>
</evidence>
<feature type="domain" description="SLH" evidence="2">
    <location>
        <begin position="33"/>
        <end position="96"/>
    </location>
</feature>
<proteinExistence type="predicted"/>
<dbReference type="PANTHER" id="PTHR43308:SF5">
    <property type="entry name" value="S-LAYER PROTEIN _ PEPTIDOGLYCAN ENDO-BETA-N-ACETYLGLUCOSAMINIDASE"/>
    <property type="match status" value="1"/>
</dbReference>
<dbReference type="KEGG" id="cheb:HH215_32205"/>
<keyword evidence="1" id="KW-0732">Signal</keyword>
<name>A0A7Z2VQI5_9BACL</name>
<feature type="domain" description="SLH" evidence="2">
    <location>
        <begin position="154"/>
        <end position="217"/>
    </location>
</feature>
<keyword evidence="4" id="KW-1185">Reference proteome</keyword>
<dbReference type="SMART" id="SM00635">
    <property type="entry name" value="BID_2"/>
    <property type="match status" value="1"/>
</dbReference>
<dbReference type="InterPro" id="IPR013783">
    <property type="entry name" value="Ig-like_fold"/>
</dbReference>
<dbReference type="PROSITE" id="PS51272">
    <property type="entry name" value="SLH"/>
    <property type="match status" value="3"/>
</dbReference>
<dbReference type="Proteomes" id="UP000502248">
    <property type="component" value="Chromosome"/>
</dbReference>
<gene>
    <name evidence="3" type="ORF">HH215_32205</name>
</gene>
<evidence type="ECO:0000256" key="1">
    <source>
        <dbReference type="SAM" id="SignalP"/>
    </source>
</evidence>
<dbReference type="Gene3D" id="2.60.40.10">
    <property type="entry name" value="Immunoglobulins"/>
    <property type="match status" value="2"/>
</dbReference>
<evidence type="ECO:0000313" key="3">
    <source>
        <dbReference type="EMBL" id="QJD87384.1"/>
    </source>
</evidence>